<sequence>MVCHKCILITILIEFDGNFIINRITIKQTLFTGAIRSNLGLSTEYAGIHLVGNKNRYLSSNACQSD</sequence>
<protein>
    <submittedName>
        <fullName evidence="1">Uncharacterized protein</fullName>
    </submittedName>
</protein>
<dbReference type="AlphaFoldDB" id="T1KWT2"/>
<evidence type="ECO:0000313" key="1">
    <source>
        <dbReference type="EnsemblMetazoa" id="tetur24g02767.1"/>
    </source>
</evidence>
<name>T1KWT2_TETUR</name>
<proteinExistence type="predicted"/>
<dbReference type="Proteomes" id="UP000015104">
    <property type="component" value="Unassembled WGS sequence"/>
</dbReference>
<dbReference type="EMBL" id="CAEY01000653">
    <property type="status" value="NOT_ANNOTATED_CDS"/>
    <property type="molecule type" value="Genomic_DNA"/>
</dbReference>
<organism evidence="1 2">
    <name type="scientific">Tetranychus urticae</name>
    <name type="common">Two-spotted spider mite</name>
    <dbReference type="NCBI Taxonomy" id="32264"/>
    <lineage>
        <taxon>Eukaryota</taxon>
        <taxon>Metazoa</taxon>
        <taxon>Ecdysozoa</taxon>
        <taxon>Arthropoda</taxon>
        <taxon>Chelicerata</taxon>
        <taxon>Arachnida</taxon>
        <taxon>Acari</taxon>
        <taxon>Acariformes</taxon>
        <taxon>Trombidiformes</taxon>
        <taxon>Prostigmata</taxon>
        <taxon>Eleutherengona</taxon>
        <taxon>Raphignathae</taxon>
        <taxon>Tetranychoidea</taxon>
        <taxon>Tetranychidae</taxon>
        <taxon>Tetranychus</taxon>
    </lineage>
</organism>
<dbReference type="HOGENOM" id="CLU_2834441_0_0_1"/>
<evidence type="ECO:0000313" key="2">
    <source>
        <dbReference type="Proteomes" id="UP000015104"/>
    </source>
</evidence>
<reference evidence="2" key="1">
    <citation type="submission" date="2011-08" db="EMBL/GenBank/DDBJ databases">
        <authorList>
            <person name="Rombauts S."/>
        </authorList>
    </citation>
    <scope>NUCLEOTIDE SEQUENCE</scope>
    <source>
        <strain evidence="2">London</strain>
    </source>
</reference>
<dbReference type="EnsemblMetazoa" id="tetur24g02767.1">
    <property type="protein sequence ID" value="tetur24g02767.1"/>
    <property type="gene ID" value="tetur24g02767"/>
</dbReference>
<accession>T1KWT2</accession>
<reference evidence="1" key="2">
    <citation type="submission" date="2015-06" db="UniProtKB">
        <authorList>
            <consortium name="EnsemblMetazoa"/>
        </authorList>
    </citation>
    <scope>IDENTIFICATION</scope>
</reference>
<keyword evidence="2" id="KW-1185">Reference proteome</keyword>